<dbReference type="PROSITE" id="PS01296">
    <property type="entry name" value="RSMI"/>
    <property type="match status" value="1"/>
</dbReference>
<dbReference type="Gene3D" id="3.30.950.10">
    <property type="entry name" value="Methyltransferase, Cobalt-precorrin-4 Transmethylase, Domain 2"/>
    <property type="match status" value="1"/>
</dbReference>
<comment type="subcellular location">
    <subcellularLocation>
        <location evidence="6">Cytoplasm</location>
    </subcellularLocation>
</comment>
<dbReference type="InterPro" id="IPR014777">
    <property type="entry name" value="4pyrrole_Mease_sub1"/>
</dbReference>
<dbReference type="NCBIfam" id="TIGR00096">
    <property type="entry name" value="16S rRNA (cytidine(1402)-2'-O)-methyltransferase"/>
    <property type="match status" value="1"/>
</dbReference>
<dbReference type="Gene3D" id="3.40.1010.10">
    <property type="entry name" value="Cobalt-precorrin-4 Transmethylase, Domain 1"/>
    <property type="match status" value="1"/>
</dbReference>
<comment type="caution">
    <text evidence="8">The sequence shown here is derived from an EMBL/GenBank/DDBJ whole genome shotgun (WGS) entry which is preliminary data.</text>
</comment>
<dbReference type="GO" id="GO:0005737">
    <property type="term" value="C:cytoplasm"/>
    <property type="evidence" value="ECO:0007669"/>
    <property type="project" value="UniProtKB-SubCell"/>
</dbReference>
<dbReference type="EC" id="2.1.1.198" evidence="6"/>
<evidence type="ECO:0000256" key="5">
    <source>
        <dbReference type="ARBA" id="ARBA00022691"/>
    </source>
</evidence>
<feature type="domain" description="Tetrapyrrole methylase" evidence="7">
    <location>
        <begin position="16"/>
        <end position="212"/>
    </location>
</feature>
<dbReference type="AlphaFoldDB" id="A0AA41UIB7"/>
<keyword evidence="5 6" id="KW-0949">S-adenosyl-L-methionine</keyword>
<keyword evidence="1 6" id="KW-0963">Cytoplasm</keyword>
<dbReference type="CDD" id="cd11648">
    <property type="entry name" value="RsmI"/>
    <property type="match status" value="1"/>
</dbReference>
<keyword evidence="9" id="KW-1185">Reference proteome</keyword>
<dbReference type="EMBL" id="JALJRB010000002">
    <property type="protein sequence ID" value="MCJ8499437.1"/>
    <property type="molecule type" value="Genomic_DNA"/>
</dbReference>
<proteinExistence type="inferred from homology"/>
<keyword evidence="3 6" id="KW-0489">Methyltransferase</keyword>
<evidence type="ECO:0000256" key="1">
    <source>
        <dbReference type="ARBA" id="ARBA00022490"/>
    </source>
</evidence>
<evidence type="ECO:0000259" key="7">
    <source>
        <dbReference type="Pfam" id="PF00590"/>
    </source>
</evidence>
<reference evidence="8" key="1">
    <citation type="submission" date="2022-04" db="EMBL/GenBank/DDBJ databases">
        <title>Desulfatitalea alkaliphila sp. nov., a novel anaerobic sulfate-reducing bacterium isolated from terrestrial mud volcano, Taman Peninsula, Russia.</title>
        <authorList>
            <person name="Khomyakova M.A."/>
            <person name="Merkel A.Y."/>
            <person name="Slobodkin A.I."/>
        </authorList>
    </citation>
    <scope>NUCLEOTIDE SEQUENCE</scope>
    <source>
        <strain evidence="8">M08but</strain>
    </source>
</reference>
<accession>A0AA41UIB7</accession>
<dbReference type="HAMAP" id="MF_01877">
    <property type="entry name" value="16SrRNA_methyltr_I"/>
    <property type="match status" value="1"/>
</dbReference>
<keyword evidence="4 6" id="KW-0808">Transferase</keyword>
<dbReference type="RefSeq" id="WP_246902755.1">
    <property type="nucleotide sequence ID" value="NZ_JALJRB010000002.1"/>
</dbReference>
<comment type="catalytic activity">
    <reaction evidence="6">
        <text>cytidine(1402) in 16S rRNA + S-adenosyl-L-methionine = 2'-O-methylcytidine(1402) in 16S rRNA + S-adenosyl-L-homocysteine + H(+)</text>
        <dbReference type="Rhea" id="RHEA:42924"/>
        <dbReference type="Rhea" id="RHEA-COMP:10285"/>
        <dbReference type="Rhea" id="RHEA-COMP:10286"/>
        <dbReference type="ChEBI" id="CHEBI:15378"/>
        <dbReference type="ChEBI" id="CHEBI:57856"/>
        <dbReference type="ChEBI" id="CHEBI:59789"/>
        <dbReference type="ChEBI" id="CHEBI:74495"/>
        <dbReference type="ChEBI" id="CHEBI:82748"/>
        <dbReference type="EC" id="2.1.1.198"/>
    </reaction>
</comment>
<dbReference type="InterPro" id="IPR035996">
    <property type="entry name" value="4pyrrol_Methylase_sf"/>
</dbReference>
<dbReference type="FunFam" id="3.30.950.10:FF:000002">
    <property type="entry name" value="Ribosomal RNA small subunit methyltransferase I"/>
    <property type="match status" value="1"/>
</dbReference>
<keyword evidence="2 6" id="KW-0698">rRNA processing</keyword>
<dbReference type="InterPro" id="IPR008189">
    <property type="entry name" value="rRNA_ssu_MeTfrase_I"/>
</dbReference>
<evidence type="ECO:0000256" key="3">
    <source>
        <dbReference type="ARBA" id="ARBA00022603"/>
    </source>
</evidence>
<organism evidence="8 9">
    <name type="scientific">Desulfatitalea alkaliphila</name>
    <dbReference type="NCBI Taxonomy" id="2929485"/>
    <lineage>
        <taxon>Bacteria</taxon>
        <taxon>Pseudomonadati</taxon>
        <taxon>Thermodesulfobacteriota</taxon>
        <taxon>Desulfobacteria</taxon>
        <taxon>Desulfobacterales</taxon>
        <taxon>Desulfosarcinaceae</taxon>
        <taxon>Desulfatitalea</taxon>
    </lineage>
</organism>
<dbReference type="GO" id="GO:0070677">
    <property type="term" value="F:rRNA (cytosine-2'-O-)-methyltransferase activity"/>
    <property type="evidence" value="ECO:0007669"/>
    <property type="project" value="UniProtKB-UniRule"/>
</dbReference>
<evidence type="ECO:0000256" key="4">
    <source>
        <dbReference type="ARBA" id="ARBA00022679"/>
    </source>
</evidence>
<dbReference type="FunFam" id="3.40.1010.10:FF:000007">
    <property type="entry name" value="Ribosomal RNA small subunit methyltransferase I"/>
    <property type="match status" value="1"/>
</dbReference>
<dbReference type="InterPro" id="IPR000878">
    <property type="entry name" value="4pyrrol_Mease"/>
</dbReference>
<comment type="similarity">
    <text evidence="6">Belongs to the methyltransferase superfamily. RsmI family.</text>
</comment>
<dbReference type="PIRSF" id="PIRSF005917">
    <property type="entry name" value="MTase_YraL"/>
    <property type="match status" value="1"/>
</dbReference>
<dbReference type="Proteomes" id="UP001165427">
    <property type="component" value="Unassembled WGS sequence"/>
</dbReference>
<gene>
    <name evidence="6 8" type="primary">rsmI</name>
    <name evidence="8" type="ORF">MRX98_02535</name>
</gene>
<dbReference type="PANTHER" id="PTHR46111">
    <property type="entry name" value="RIBOSOMAL RNA SMALL SUBUNIT METHYLTRANSFERASE I"/>
    <property type="match status" value="1"/>
</dbReference>
<dbReference type="InterPro" id="IPR018063">
    <property type="entry name" value="SAM_MeTrfase_RsmI_CS"/>
</dbReference>
<dbReference type="PANTHER" id="PTHR46111:SF1">
    <property type="entry name" value="RIBOSOMAL RNA SMALL SUBUNIT METHYLTRANSFERASE I"/>
    <property type="match status" value="1"/>
</dbReference>
<comment type="function">
    <text evidence="6">Catalyzes the 2'-O-methylation of the ribose of cytidine 1402 (C1402) in 16S rRNA.</text>
</comment>
<evidence type="ECO:0000313" key="9">
    <source>
        <dbReference type="Proteomes" id="UP001165427"/>
    </source>
</evidence>
<evidence type="ECO:0000256" key="6">
    <source>
        <dbReference type="HAMAP-Rule" id="MF_01877"/>
    </source>
</evidence>
<evidence type="ECO:0000256" key="2">
    <source>
        <dbReference type="ARBA" id="ARBA00022552"/>
    </source>
</evidence>
<evidence type="ECO:0000313" key="8">
    <source>
        <dbReference type="EMBL" id="MCJ8499437.1"/>
    </source>
</evidence>
<protein>
    <recommendedName>
        <fullName evidence="6">Ribosomal RNA small subunit methyltransferase I</fullName>
        <ecNumber evidence="6">2.1.1.198</ecNumber>
    </recommendedName>
    <alternativeName>
        <fullName evidence="6">16S rRNA 2'-O-ribose C1402 methyltransferase</fullName>
    </alternativeName>
    <alternativeName>
        <fullName evidence="6">rRNA (cytidine-2'-O-)-methyltransferase RsmI</fullName>
    </alternativeName>
</protein>
<dbReference type="SUPFAM" id="SSF53790">
    <property type="entry name" value="Tetrapyrrole methylase"/>
    <property type="match status" value="1"/>
</dbReference>
<dbReference type="InterPro" id="IPR014776">
    <property type="entry name" value="4pyrrole_Mease_sub2"/>
</dbReference>
<sequence length="290" mass="30806">MPSNSLTPDTPLAAGLYVVGTPIGNLADITLRALSVLARADLIAAEDTRHTRRLLAAHGIERPLISYHEHNEIQRSVQLRDQLREGAAIALVSNAGTPTVSDPGYRLVQAAAADGIPVVPVPGVSAVITALCAAGLPTDQFTFIGFPARKKSKRAQQLAALAALPHTLVFYQSPLRLAAFVQELIEALGDREAVLGREMTKLHEEFLRGSLSVIGAALDQRDAVKGECTLLVAGVTAPPPAAVEDVDNALQQALASGDRSLNDIAKALAARFKVGKKQIYDRALELKGRR</sequence>
<dbReference type="Pfam" id="PF00590">
    <property type="entry name" value="TP_methylase"/>
    <property type="match status" value="1"/>
</dbReference>
<name>A0AA41UIB7_9BACT</name>